<reference evidence="1 2" key="1">
    <citation type="submission" date="2018-06" db="EMBL/GenBank/DDBJ databases">
        <authorList>
            <consortium name="Pathogen Informatics"/>
            <person name="Doyle S."/>
        </authorList>
    </citation>
    <scope>NUCLEOTIDE SEQUENCE [LARGE SCALE GENOMIC DNA]</scope>
    <source>
        <strain evidence="1 2">NCTC8985</strain>
    </source>
</reference>
<evidence type="ECO:0000313" key="1">
    <source>
        <dbReference type="EMBL" id="STI78791.1"/>
    </source>
</evidence>
<accession>A0A376TQ04</accession>
<gene>
    <name evidence="1" type="primary">rhaS_2</name>
    <name evidence="1" type="ORF">NCTC8985_04144</name>
</gene>
<organism evidence="1 2">
    <name type="scientific">Escherichia coli</name>
    <dbReference type="NCBI Taxonomy" id="562"/>
    <lineage>
        <taxon>Bacteria</taxon>
        <taxon>Pseudomonadati</taxon>
        <taxon>Pseudomonadota</taxon>
        <taxon>Gammaproteobacteria</taxon>
        <taxon>Enterobacterales</taxon>
        <taxon>Enterobacteriaceae</taxon>
        <taxon>Escherichia</taxon>
    </lineage>
</organism>
<sequence>MTVLHSVDFFPSGNASVAIEPRLPQADFPEHHHDFMKL</sequence>
<proteinExistence type="predicted"/>
<protein>
    <submittedName>
        <fullName evidence="1">L-rhamnose operon regulatory protein</fullName>
    </submittedName>
</protein>
<name>A0A376TQ04_ECOLX</name>
<dbReference type="EMBL" id="UGCO01000001">
    <property type="protein sequence ID" value="STI78791.1"/>
    <property type="molecule type" value="Genomic_DNA"/>
</dbReference>
<dbReference type="AlphaFoldDB" id="A0A376TQ04"/>
<evidence type="ECO:0000313" key="2">
    <source>
        <dbReference type="Proteomes" id="UP000254405"/>
    </source>
</evidence>
<dbReference type="Proteomes" id="UP000254405">
    <property type="component" value="Unassembled WGS sequence"/>
</dbReference>